<keyword evidence="3" id="KW-0804">Transcription</keyword>
<evidence type="ECO:0000256" key="2">
    <source>
        <dbReference type="ARBA" id="ARBA00023125"/>
    </source>
</evidence>
<keyword evidence="2" id="KW-0238">DNA-binding</keyword>
<accession>A0A941FK91</accession>
<dbReference type="Pfam" id="PF13377">
    <property type="entry name" value="Peripla_BP_3"/>
    <property type="match status" value="1"/>
</dbReference>
<organism evidence="5 6">
    <name type="scientific">Peribacillus frigoritolerans</name>
    <dbReference type="NCBI Taxonomy" id="450367"/>
    <lineage>
        <taxon>Bacteria</taxon>
        <taxon>Bacillati</taxon>
        <taxon>Bacillota</taxon>
        <taxon>Bacilli</taxon>
        <taxon>Bacillales</taxon>
        <taxon>Bacillaceae</taxon>
        <taxon>Peribacillus</taxon>
    </lineage>
</organism>
<dbReference type="AlphaFoldDB" id="A0A941FK91"/>
<evidence type="ECO:0000256" key="3">
    <source>
        <dbReference type="ARBA" id="ARBA00023163"/>
    </source>
</evidence>
<dbReference type="SUPFAM" id="SSF53822">
    <property type="entry name" value="Periplasmic binding protein-like I"/>
    <property type="match status" value="1"/>
</dbReference>
<protein>
    <submittedName>
        <fullName evidence="5">Substrate-binding domain-containing protein</fullName>
    </submittedName>
</protein>
<dbReference type="Proteomes" id="UP000680045">
    <property type="component" value="Unassembled WGS sequence"/>
</dbReference>
<evidence type="ECO:0000259" key="4">
    <source>
        <dbReference type="Pfam" id="PF13377"/>
    </source>
</evidence>
<evidence type="ECO:0000313" key="6">
    <source>
        <dbReference type="Proteomes" id="UP000680045"/>
    </source>
</evidence>
<dbReference type="Gene3D" id="3.40.50.2300">
    <property type="match status" value="2"/>
</dbReference>
<dbReference type="InterPro" id="IPR028082">
    <property type="entry name" value="Peripla_BP_I"/>
</dbReference>
<dbReference type="InterPro" id="IPR046335">
    <property type="entry name" value="LacI/GalR-like_sensor"/>
</dbReference>
<dbReference type="GO" id="GO:0003677">
    <property type="term" value="F:DNA binding"/>
    <property type="evidence" value="ECO:0007669"/>
    <property type="project" value="UniProtKB-KW"/>
</dbReference>
<evidence type="ECO:0000313" key="5">
    <source>
        <dbReference type="EMBL" id="MBR8645725.1"/>
    </source>
</evidence>
<name>A0A941FK91_9BACI</name>
<feature type="domain" description="Transcriptional regulator LacI/GalR-like sensor" evidence="4">
    <location>
        <begin position="1"/>
        <end position="42"/>
    </location>
</feature>
<proteinExistence type="predicted"/>
<comment type="caution">
    <text evidence="5">The sequence shown here is derived from an EMBL/GenBank/DDBJ whole genome shotgun (WGS) entry which is preliminary data.</text>
</comment>
<evidence type="ECO:0000256" key="1">
    <source>
        <dbReference type="ARBA" id="ARBA00023015"/>
    </source>
</evidence>
<dbReference type="EMBL" id="JAGTPW010000048">
    <property type="protein sequence ID" value="MBR8645725.1"/>
    <property type="molecule type" value="Genomic_DNA"/>
</dbReference>
<reference evidence="5" key="1">
    <citation type="submission" date="2021-04" db="EMBL/GenBank/DDBJ databases">
        <title>Whole genome sequencing of Enterococci isolates from hospitalized patients.</title>
        <authorList>
            <person name="Ogoti B.M."/>
            <person name="Onyambu F.G."/>
        </authorList>
    </citation>
    <scope>NUCLEOTIDE SEQUENCE</scope>
    <source>
        <strain evidence="5">242</strain>
    </source>
</reference>
<sequence>MGIRVPEDVAILGFNNDSLGEMLDITTISLPLEWIGKMAVDLFENPEEVKHVKLDYALIKGKPFSYQDVLYFSTSSLDSSLLPSFIN</sequence>
<keyword evidence="1" id="KW-0805">Transcription regulation</keyword>
<gene>
    <name evidence="5" type="ORF">KEH51_22090</name>
</gene>